<name>A0A9D9NH35_9BACT</name>
<organism evidence="2 3">
    <name type="scientific">Candidatus Merdivivens pullicola</name>
    <dbReference type="NCBI Taxonomy" id="2840872"/>
    <lineage>
        <taxon>Bacteria</taxon>
        <taxon>Pseudomonadati</taxon>
        <taxon>Bacteroidota</taxon>
        <taxon>Bacteroidia</taxon>
        <taxon>Bacteroidales</taxon>
        <taxon>Muribaculaceae</taxon>
        <taxon>Muribaculaceae incertae sedis</taxon>
        <taxon>Candidatus Merdivivens</taxon>
    </lineage>
</organism>
<protein>
    <submittedName>
        <fullName evidence="2">Uncharacterized protein</fullName>
    </submittedName>
</protein>
<sequence length="105" mass="11760">MDYEDFVRQAGKMECFFPETLRKKVVAACADAKKGNAYAVAAACTMAVAFVVFLSLFLTARHGGIESGESPLKIENTAYLPEDGAQMKERIEKYLRLKSCYYEKD</sequence>
<gene>
    <name evidence="2" type="ORF">IAB81_07135</name>
</gene>
<dbReference type="EMBL" id="JADIMA010000068">
    <property type="protein sequence ID" value="MBO8473386.1"/>
    <property type="molecule type" value="Genomic_DNA"/>
</dbReference>
<evidence type="ECO:0000313" key="3">
    <source>
        <dbReference type="Proteomes" id="UP000823604"/>
    </source>
</evidence>
<dbReference type="Proteomes" id="UP000823604">
    <property type="component" value="Unassembled WGS sequence"/>
</dbReference>
<keyword evidence="1" id="KW-0472">Membrane</keyword>
<reference evidence="2" key="1">
    <citation type="submission" date="2020-10" db="EMBL/GenBank/DDBJ databases">
        <authorList>
            <person name="Gilroy R."/>
        </authorList>
    </citation>
    <scope>NUCLEOTIDE SEQUENCE</scope>
    <source>
        <strain evidence="2">B1-8020</strain>
    </source>
</reference>
<feature type="transmembrane region" description="Helical" evidence="1">
    <location>
        <begin position="37"/>
        <end position="58"/>
    </location>
</feature>
<keyword evidence="1" id="KW-0812">Transmembrane</keyword>
<keyword evidence="1" id="KW-1133">Transmembrane helix</keyword>
<evidence type="ECO:0000256" key="1">
    <source>
        <dbReference type="SAM" id="Phobius"/>
    </source>
</evidence>
<comment type="caution">
    <text evidence="2">The sequence shown here is derived from an EMBL/GenBank/DDBJ whole genome shotgun (WGS) entry which is preliminary data.</text>
</comment>
<proteinExistence type="predicted"/>
<reference evidence="2" key="2">
    <citation type="journal article" date="2021" name="PeerJ">
        <title>Extensive microbial diversity within the chicken gut microbiome revealed by metagenomics and culture.</title>
        <authorList>
            <person name="Gilroy R."/>
            <person name="Ravi A."/>
            <person name="Getino M."/>
            <person name="Pursley I."/>
            <person name="Horton D.L."/>
            <person name="Alikhan N.F."/>
            <person name="Baker D."/>
            <person name="Gharbi K."/>
            <person name="Hall N."/>
            <person name="Watson M."/>
            <person name="Adriaenssens E.M."/>
            <person name="Foster-Nyarko E."/>
            <person name="Jarju S."/>
            <person name="Secka A."/>
            <person name="Antonio M."/>
            <person name="Oren A."/>
            <person name="Chaudhuri R.R."/>
            <person name="La Ragione R."/>
            <person name="Hildebrand F."/>
            <person name="Pallen M.J."/>
        </authorList>
    </citation>
    <scope>NUCLEOTIDE SEQUENCE</scope>
    <source>
        <strain evidence="2">B1-8020</strain>
    </source>
</reference>
<accession>A0A9D9NH35</accession>
<dbReference type="AlphaFoldDB" id="A0A9D9NH35"/>
<evidence type="ECO:0000313" key="2">
    <source>
        <dbReference type="EMBL" id="MBO8473386.1"/>
    </source>
</evidence>